<dbReference type="PROSITE" id="PS51745">
    <property type="entry name" value="PB1"/>
    <property type="match status" value="1"/>
</dbReference>
<dbReference type="Gene3D" id="3.10.20.90">
    <property type="entry name" value="Phosphatidylinositol 3-kinase Catalytic Subunit, Chain A, domain 1"/>
    <property type="match status" value="1"/>
</dbReference>
<dbReference type="SMART" id="SM00666">
    <property type="entry name" value="PB1"/>
    <property type="match status" value="1"/>
</dbReference>
<feature type="region of interest" description="Disordered" evidence="2">
    <location>
        <begin position="1"/>
        <end position="35"/>
    </location>
</feature>
<dbReference type="PANTHER" id="PTHR32002:SF46">
    <property type="entry name" value="PROTEIN NLP2"/>
    <property type="match status" value="1"/>
</dbReference>
<feature type="compositionally biased region" description="Low complexity" evidence="2">
    <location>
        <begin position="16"/>
        <end position="35"/>
    </location>
</feature>
<dbReference type="InterPro" id="IPR053793">
    <property type="entry name" value="PB1-like"/>
</dbReference>
<accession>A0A2P2PW75</accession>
<dbReference type="InterPro" id="IPR000270">
    <property type="entry name" value="PB1_dom"/>
</dbReference>
<evidence type="ECO:0000256" key="1">
    <source>
        <dbReference type="ARBA" id="ARBA00011726"/>
    </source>
</evidence>
<feature type="domain" description="PB1" evidence="3">
    <location>
        <begin position="107"/>
        <end position="190"/>
    </location>
</feature>
<dbReference type="CDD" id="cd06407">
    <property type="entry name" value="PB1_NLP"/>
    <property type="match status" value="1"/>
</dbReference>
<proteinExistence type="predicted"/>
<name>A0A2P2PW75_RHIMU</name>
<comment type="subunit">
    <text evidence="1">Homodimers and heterodimers.</text>
</comment>
<evidence type="ECO:0000313" key="4">
    <source>
        <dbReference type="EMBL" id="MBX58903.1"/>
    </source>
</evidence>
<organism evidence="4">
    <name type="scientific">Rhizophora mucronata</name>
    <name type="common">Asiatic mangrove</name>
    <dbReference type="NCBI Taxonomy" id="61149"/>
    <lineage>
        <taxon>Eukaryota</taxon>
        <taxon>Viridiplantae</taxon>
        <taxon>Streptophyta</taxon>
        <taxon>Embryophyta</taxon>
        <taxon>Tracheophyta</taxon>
        <taxon>Spermatophyta</taxon>
        <taxon>Magnoliopsida</taxon>
        <taxon>eudicotyledons</taxon>
        <taxon>Gunneridae</taxon>
        <taxon>Pentapetalae</taxon>
        <taxon>rosids</taxon>
        <taxon>fabids</taxon>
        <taxon>Malpighiales</taxon>
        <taxon>Rhizophoraceae</taxon>
        <taxon>Rhizophora</taxon>
    </lineage>
</organism>
<sequence length="200" mass="22094">MPQIEKGTLSAGATLPQSPSSSCSQSSGSSKYCSSGAKEHATANDVLSVADALIVEESGGVLKRTFSEAELDAMNREEPKLLTRSQSHKMLGNHSSSETHHLSHMGVFKVKASYGVDKIRFSLQPSWGLRDLQQEIMKRFNIDSTCTIDLKYLDDDHEWILLTCDDDLKECKDICGSPRSHSIKISIHKASQPRLGRFIQ</sequence>
<dbReference type="InterPro" id="IPR034891">
    <property type="entry name" value="PB1_NLP"/>
</dbReference>
<protein>
    <recommendedName>
        <fullName evidence="3">PB1 domain-containing protein</fullName>
    </recommendedName>
</protein>
<evidence type="ECO:0000259" key="3">
    <source>
        <dbReference type="PROSITE" id="PS51745"/>
    </source>
</evidence>
<dbReference type="PANTHER" id="PTHR32002">
    <property type="entry name" value="PROTEIN NLP8"/>
    <property type="match status" value="1"/>
</dbReference>
<dbReference type="InterPro" id="IPR045012">
    <property type="entry name" value="NLP"/>
</dbReference>
<evidence type="ECO:0000256" key="2">
    <source>
        <dbReference type="SAM" id="MobiDB-lite"/>
    </source>
</evidence>
<dbReference type="SUPFAM" id="SSF54277">
    <property type="entry name" value="CAD &amp; PB1 domains"/>
    <property type="match status" value="1"/>
</dbReference>
<dbReference type="AlphaFoldDB" id="A0A2P2PW75"/>
<dbReference type="EMBL" id="GGEC01078419">
    <property type="protein sequence ID" value="MBX58903.1"/>
    <property type="molecule type" value="Transcribed_RNA"/>
</dbReference>
<dbReference type="GO" id="GO:0003700">
    <property type="term" value="F:DNA-binding transcription factor activity"/>
    <property type="evidence" value="ECO:0007669"/>
    <property type="project" value="InterPro"/>
</dbReference>
<dbReference type="Pfam" id="PF00564">
    <property type="entry name" value="PB1"/>
    <property type="match status" value="1"/>
</dbReference>
<reference evidence="4" key="1">
    <citation type="submission" date="2018-02" db="EMBL/GenBank/DDBJ databases">
        <title>Rhizophora mucronata_Transcriptome.</title>
        <authorList>
            <person name="Meera S.P."/>
            <person name="Sreeshan A."/>
            <person name="Augustine A."/>
        </authorList>
    </citation>
    <scope>NUCLEOTIDE SEQUENCE</scope>
    <source>
        <tissue evidence="4">Leaf</tissue>
    </source>
</reference>